<name>A0A2I5KM71_STRSU</name>
<evidence type="ECO:0000256" key="1">
    <source>
        <dbReference type="SAM" id="MobiDB-lite"/>
    </source>
</evidence>
<dbReference type="Proteomes" id="UP000231863">
    <property type="component" value="Chromosome"/>
</dbReference>
<feature type="compositionally biased region" description="Acidic residues" evidence="1">
    <location>
        <begin position="51"/>
        <end position="61"/>
    </location>
</feature>
<sequence length="195" mass="22063">MREWMKENWVYVIVVGLMLIFSGVAAYKNFKSSKFQEEPRSEQTSPSVSDTESEPVPETEDEKNYRTAKLKLEHPYTESSDEQKEQVAQAFEEVIQMISQASHLTEVKGTIENHLLMSQDAMVQTLAMALLVNEYSYHPSQLEVTKSESEDIVQFLIVLTKDGEGNCYFVGNFNTTVNQIQLKNYVGGNIGGTFG</sequence>
<evidence type="ECO:0000313" key="2">
    <source>
        <dbReference type="EMBL" id="AUA18458.1"/>
    </source>
</evidence>
<protein>
    <recommendedName>
        <fullName evidence="4">Signal peptide containing protein</fullName>
    </recommendedName>
</protein>
<reference evidence="2 3" key="1">
    <citation type="submission" date="2017-11" db="EMBL/GenBank/DDBJ databases">
        <title>Genome analysis of Streptococcus suis serotype chz stain ah681.</title>
        <authorList>
            <person name="Pan Z."/>
            <person name="Zhang Y."/>
            <person name="Ma J."/>
            <person name="Lu P."/>
            <person name="Zhu Y."/>
            <person name="Zhong X."/>
            <person name="Dong W."/>
            <person name="Lu C."/>
            <person name="Yao H."/>
        </authorList>
    </citation>
    <scope>NUCLEOTIDE SEQUENCE [LARGE SCALE GENOMIC DNA]</scope>
    <source>
        <strain evidence="2 3">AH681</strain>
    </source>
</reference>
<feature type="region of interest" description="Disordered" evidence="1">
    <location>
        <begin position="33"/>
        <end position="66"/>
    </location>
</feature>
<dbReference type="AlphaFoldDB" id="A0A2I5KM71"/>
<organism evidence="2 3">
    <name type="scientific">Streptococcus suis</name>
    <dbReference type="NCBI Taxonomy" id="1307"/>
    <lineage>
        <taxon>Bacteria</taxon>
        <taxon>Bacillati</taxon>
        <taxon>Bacillota</taxon>
        <taxon>Bacilli</taxon>
        <taxon>Lactobacillales</taxon>
        <taxon>Streptococcaceae</taxon>
        <taxon>Streptococcus</taxon>
    </lineage>
</organism>
<evidence type="ECO:0008006" key="4">
    <source>
        <dbReference type="Google" id="ProtNLM"/>
    </source>
</evidence>
<dbReference type="EMBL" id="CP025043">
    <property type="protein sequence ID" value="AUA18458.1"/>
    <property type="molecule type" value="Genomic_DNA"/>
</dbReference>
<evidence type="ECO:0000313" key="3">
    <source>
        <dbReference type="Proteomes" id="UP000231863"/>
    </source>
</evidence>
<accession>A0A2I5KM71</accession>
<gene>
    <name evidence="2" type="ORF">CWI26_02580</name>
</gene>
<proteinExistence type="predicted"/>
<dbReference type="RefSeq" id="WP_100881180.1">
    <property type="nucleotide sequence ID" value="NZ_CP025043.1"/>
</dbReference>